<keyword evidence="3" id="KW-1185">Reference proteome</keyword>
<feature type="compositionally biased region" description="Polar residues" evidence="1">
    <location>
        <begin position="537"/>
        <end position="548"/>
    </location>
</feature>
<dbReference type="EMBL" id="CCYA01000192">
    <property type="protein sequence ID" value="CEH12872.1"/>
    <property type="molecule type" value="Genomic_DNA"/>
</dbReference>
<reference evidence="2 3" key="1">
    <citation type="submission" date="2014-09" db="EMBL/GenBank/DDBJ databases">
        <authorList>
            <person name="Magalhaes I.L.F."/>
            <person name="Oliveira U."/>
            <person name="Santos F.R."/>
            <person name="Vidigal T.H.D.A."/>
            <person name="Brescovit A.D."/>
            <person name="Santos A.J."/>
        </authorList>
    </citation>
    <scope>NUCLEOTIDE SEQUENCE [LARGE SCALE GENOMIC DNA]</scope>
</reference>
<feature type="region of interest" description="Disordered" evidence="1">
    <location>
        <begin position="462"/>
        <end position="548"/>
    </location>
</feature>
<dbReference type="Proteomes" id="UP000054845">
    <property type="component" value="Unassembled WGS sequence"/>
</dbReference>
<dbReference type="OrthoDB" id="10366908at2759"/>
<protein>
    <submittedName>
        <fullName evidence="2">Uncharacterized protein</fullName>
    </submittedName>
</protein>
<dbReference type="STRING" id="401625.A0A0P1BA43"/>
<sequence length="548" mass="59980">MSLFDLGTQQVGAMDFESAYKAQYSILRSRSTASKPGQGGNAPMDLEVEKRVNFPGRRVKARLTIDSQVFASTPQPAAFNIEIIGKLHSWARSSSGNGGSNYHTHTQPLLHLATSISVADEGASRAGGIAASRIQDTQANRMTWELTAVLPTQYQDRDHRLPLPSTFEGKESSAMNFSLIDGVLKSYVSYYWRVTSKHSIRGMLKVPFLVCSTSEHTEPIRSMTHPSIASPNTIPHIPSDWKAYTSGVRDINKRLITKATLEVILLMPPPVNVTPCTQVPFFLHFKMHAKNESDFDPVKTRMPLIPGQLRPPKEAELDGPVRFTMQRHVRMKTNALLGSHTQTTEEETHIPARWMGTRGNEDIPGFHWTQPKRIDVPKYFWKSEALIGGYLLPQVIPAMSSNHLSYSYALRLRVPIAGTGNGWDRTVCGWGAVGLRNSDIDALGSHASQAVLGERAAAKLPGFELPHEGGSGPPFDGPPGFPMVNDLPLPDEASELPAYHRVPQAGEQTAIAPARRSNATSNVATGSMPVATPAAVPTSSDGYNKQPW</sequence>
<evidence type="ECO:0000256" key="1">
    <source>
        <dbReference type="SAM" id="MobiDB-lite"/>
    </source>
</evidence>
<proteinExistence type="predicted"/>
<name>A0A0P1BA43_9BASI</name>
<dbReference type="AlphaFoldDB" id="A0A0P1BA43"/>
<accession>A0A0P1BA43</accession>
<organism evidence="2 3">
    <name type="scientific">Ceraceosorus bombacis</name>
    <dbReference type="NCBI Taxonomy" id="401625"/>
    <lineage>
        <taxon>Eukaryota</taxon>
        <taxon>Fungi</taxon>
        <taxon>Dikarya</taxon>
        <taxon>Basidiomycota</taxon>
        <taxon>Ustilaginomycotina</taxon>
        <taxon>Exobasidiomycetes</taxon>
        <taxon>Ceraceosorales</taxon>
        <taxon>Ceraceosoraceae</taxon>
        <taxon>Ceraceosorus</taxon>
    </lineage>
</organism>
<evidence type="ECO:0000313" key="3">
    <source>
        <dbReference type="Proteomes" id="UP000054845"/>
    </source>
</evidence>
<evidence type="ECO:0000313" key="2">
    <source>
        <dbReference type="EMBL" id="CEH12872.1"/>
    </source>
</evidence>